<organism evidence="2 3">
    <name type="scientific">Nocardiopsis aegyptia</name>
    <dbReference type="NCBI Taxonomy" id="220378"/>
    <lineage>
        <taxon>Bacteria</taxon>
        <taxon>Bacillati</taxon>
        <taxon>Actinomycetota</taxon>
        <taxon>Actinomycetes</taxon>
        <taxon>Streptosporangiales</taxon>
        <taxon>Nocardiopsidaceae</taxon>
        <taxon>Nocardiopsis</taxon>
    </lineage>
</organism>
<dbReference type="Proteomes" id="UP000572051">
    <property type="component" value="Unassembled WGS sequence"/>
</dbReference>
<comment type="caution">
    <text evidence="2">The sequence shown here is derived from an EMBL/GenBank/DDBJ whole genome shotgun (WGS) entry which is preliminary data.</text>
</comment>
<proteinExistence type="predicted"/>
<reference evidence="2 3" key="1">
    <citation type="submission" date="2020-07" db="EMBL/GenBank/DDBJ databases">
        <title>Sequencing the genomes of 1000 actinobacteria strains.</title>
        <authorList>
            <person name="Klenk H.-P."/>
        </authorList>
    </citation>
    <scope>NUCLEOTIDE SEQUENCE [LARGE SCALE GENOMIC DNA]</scope>
    <source>
        <strain evidence="2 3">DSM 44442</strain>
    </source>
</reference>
<feature type="domain" description="DUF4037" evidence="1">
    <location>
        <begin position="143"/>
        <end position="241"/>
    </location>
</feature>
<evidence type="ECO:0000259" key="1">
    <source>
        <dbReference type="Pfam" id="PF13228"/>
    </source>
</evidence>
<dbReference type="EMBL" id="JACCFS010000001">
    <property type="protein sequence ID" value="NYJ35357.1"/>
    <property type="molecule type" value="Genomic_DNA"/>
</dbReference>
<dbReference type="AlphaFoldDB" id="A0A7Z0JB24"/>
<name>A0A7Z0JB24_9ACTN</name>
<dbReference type="InterPro" id="IPR025117">
    <property type="entry name" value="DUF4037"/>
</dbReference>
<gene>
    <name evidence="2" type="ORF">HNR10_003238</name>
</gene>
<accession>A0A7Z0JB24</accession>
<protein>
    <recommendedName>
        <fullName evidence="1">DUF4037 domain-containing protein</fullName>
    </recommendedName>
</protein>
<evidence type="ECO:0000313" key="2">
    <source>
        <dbReference type="EMBL" id="NYJ35357.1"/>
    </source>
</evidence>
<dbReference type="RefSeq" id="WP_179824465.1">
    <property type="nucleotide sequence ID" value="NZ_JACCFS010000001.1"/>
</dbReference>
<dbReference type="Pfam" id="PF13228">
    <property type="entry name" value="DUF4037"/>
    <property type="match status" value="1"/>
</dbReference>
<keyword evidence="3" id="KW-1185">Reference proteome</keyword>
<evidence type="ECO:0000313" key="3">
    <source>
        <dbReference type="Proteomes" id="UP000572051"/>
    </source>
</evidence>
<sequence>MPPRFLPGLDLARALHTDAVAPLMAAYLPHTPYSAALVGPGSEVLGLDTERSTDHDWGPRLHLFLSDARDRARVRELLADRLPDRVRGWPTRFVPATGDPGVRLLDHAGSPEGRHGVDVADLGAWCGTWLGFDPARGVTTADWLATPAQRLASVVGGAVFHDPVGDLARLRRRLTWYPDDVWRYVLACQWRRVAQEEPFVGRCAEAGDDLGARVVAAGVVRDLMRLALLLGRRYPPYAKWLGSAFARLPGSGGIAPLLSRAVRADTGALARACSLLAERQNDTGLAAPLDTRPRPFHSRPYPVLDADRFTRALLDRVRDPDLRGRPPVGTVDQFTDHSDVLTAPSVFRALGGSDLGQDPKP</sequence>